<sequence length="269" mass="28912">MPFPLIKLNDGNEIPGIAYGTGSARFGKDATVFVKQAISTGFTHIDTAQAYQNEDSVGLALSQAGVARKDLYVTTKYRSGDIKAALQSSLKKLGLKYVDLYLIHTPTAVKDIPAAWKVLESFVDAGLVKSIGVSNFEVEHLEQVLRVARIKPVANQIRLHPYNWHLNEKLIGLCIKEGIVLEAYGSLFPITSAPGGPVDRPLQNAAARIGGTPAQVIFSWLKSKGVVVVTTSSTESRLKEYLGTADLPPLTNDEVTAIETAGASGQPLK</sequence>
<dbReference type="InterPro" id="IPR018170">
    <property type="entry name" value="Aldo/ket_reductase_CS"/>
</dbReference>
<evidence type="ECO:0000256" key="5">
    <source>
        <dbReference type="PIRSR" id="PIRSR000097-2"/>
    </source>
</evidence>
<keyword evidence="3" id="KW-0560">Oxidoreductase</keyword>
<protein>
    <submittedName>
        <fullName evidence="8">Aldo/keto reductase</fullName>
    </submittedName>
</protein>
<comment type="similarity">
    <text evidence="1">Belongs to the aldo/keto reductase family.</text>
</comment>
<evidence type="ECO:0000259" key="7">
    <source>
        <dbReference type="Pfam" id="PF00248"/>
    </source>
</evidence>
<evidence type="ECO:0000313" key="8">
    <source>
        <dbReference type="EMBL" id="KZV91546.1"/>
    </source>
</evidence>
<feature type="domain" description="NADP-dependent oxidoreductase" evidence="7">
    <location>
        <begin position="28"/>
        <end position="187"/>
    </location>
</feature>
<organism evidence="8 9">
    <name type="scientific">Exidia glandulosa HHB12029</name>
    <dbReference type="NCBI Taxonomy" id="1314781"/>
    <lineage>
        <taxon>Eukaryota</taxon>
        <taxon>Fungi</taxon>
        <taxon>Dikarya</taxon>
        <taxon>Basidiomycota</taxon>
        <taxon>Agaricomycotina</taxon>
        <taxon>Agaricomycetes</taxon>
        <taxon>Auriculariales</taxon>
        <taxon>Exidiaceae</taxon>
        <taxon>Exidia</taxon>
    </lineage>
</organism>
<dbReference type="InterPro" id="IPR023210">
    <property type="entry name" value="NADP_OxRdtase_dom"/>
</dbReference>
<evidence type="ECO:0000313" key="9">
    <source>
        <dbReference type="Proteomes" id="UP000077266"/>
    </source>
</evidence>
<evidence type="ECO:0000256" key="4">
    <source>
        <dbReference type="PIRSR" id="PIRSR000097-1"/>
    </source>
</evidence>
<proteinExistence type="inferred from homology"/>
<dbReference type="CDD" id="cd19120">
    <property type="entry name" value="AKR_AKR3C2-3"/>
    <property type="match status" value="1"/>
</dbReference>
<dbReference type="PANTHER" id="PTHR43827:SF3">
    <property type="entry name" value="NADP-DEPENDENT OXIDOREDUCTASE DOMAIN-CONTAINING PROTEIN"/>
    <property type="match status" value="1"/>
</dbReference>
<dbReference type="Proteomes" id="UP000077266">
    <property type="component" value="Unassembled WGS sequence"/>
</dbReference>
<feature type="active site" description="Proton donor" evidence="4">
    <location>
        <position position="51"/>
    </location>
</feature>
<dbReference type="PIRSF" id="PIRSF000097">
    <property type="entry name" value="AKR"/>
    <property type="match status" value="1"/>
</dbReference>
<dbReference type="Gene3D" id="3.20.20.100">
    <property type="entry name" value="NADP-dependent oxidoreductase domain"/>
    <property type="match status" value="1"/>
</dbReference>
<evidence type="ECO:0000256" key="2">
    <source>
        <dbReference type="ARBA" id="ARBA00022857"/>
    </source>
</evidence>
<dbReference type="PROSITE" id="PS00062">
    <property type="entry name" value="ALDOKETO_REDUCTASE_2"/>
    <property type="match status" value="1"/>
</dbReference>
<dbReference type="SUPFAM" id="SSF51430">
    <property type="entry name" value="NAD(P)-linked oxidoreductase"/>
    <property type="match status" value="1"/>
</dbReference>
<dbReference type="GO" id="GO:0016616">
    <property type="term" value="F:oxidoreductase activity, acting on the CH-OH group of donors, NAD or NADP as acceptor"/>
    <property type="evidence" value="ECO:0007669"/>
    <property type="project" value="UniProtKB-ARBA"/>
</dbReference>
<dbReference type="InterPro" id="IPR020471">
    <property type="entry name" value="AKR"/>
</dbReference>
<dbReference type="FunFam" id="3.20.20.100:FF:000002">
    <property type="entry name" value="2,5-diketo-D-gluconic acid reductase A"/>
    <property type="match status" value="1"/>
</dbReference>
<evidence type="ECO:0000256" key="1">
    <source>
        <dbReference type="ARBA" id="ARBA00007905"/>
    </source>
</evidence>
<keyword evidence="2" id="KW-0521">NADP</keyword>
<gene>
    <name evidence="8" type="ORF">EXIGLDRAFT_837025</name>
</gene>
<dbReference type="OrthoDB" id="416253at2759"/>
<evidence type="ECO:0000256" key="3">
    <source>
        <dbReference type="ARBA" id="ARBA00023002"/>
    </source>
</evidence>
<name>A0A165H739_EXIGL</name>
<dbReference type="InterPro" id="IPR044494">
    <property type="entry name" value="AKR3C2/3"/>
</dbReference>
<feature type="binding site" evidence="5">
    <location>
        <position position="104"/>
    </location>
    <ligand>
        <name>substrate</name>
    </ligand>
</feature>
<dbReference type="GO" id="GO:0016652">
    <property type="term" value="F:oxidoreductase activity, acting on NAD(P)H as acceptor"/>
    <property type="evidence" value="ECO:0007669"/>
    <property type="project" value="InterPro"/>
</dbReference>
<dbReference type="EMBL" id="KV426025">
    <property type="protein sequence ID" value="KZV91546.1"/>
    <property type="molecule type" value="Genomic_DNA"/>
</dbReference>
<dbReference type="InParanoid" id="A0A165H739"/>
<keyword evidence="9" id="KW-1185">Reference proteome</keyword>
<dbReference type="AlphaFoldDB" id="A0A165H739"/>
<dbReference type="InterPro" id="IPR036812">
    <property type="entry name" value="NAD(P)_OxRdtase_dom_sf"/>
</dbReference>
<dbReference type="STRING" id="1314781.A0A165H739"/>
<dbReference type="PANTHER" id="PTHR43827">
    <property type="entry name" value="2,5-DIKETO-D-GLUCONIC ACID REDUCTASE"/>
    <property type="match status" value="1"/>
</dbReference>
<reference evidence="8 9" key="1">
    <citation type="journal article" date="2016" name="Mol. Biol. Evol.">
        <title>Comparative Genomics of Early-Diverging Mushroom-Forming Fungi Provides Insights into the Origins of Lignocellulose Decay Capabilities.</title>
        <authorList>
            <person name="Nagy L.G."/>
            <person name="Riley R."/>
            <person name="Tritt A."/>
            <person name="Adam C."/>
            <person name="Daum C."/>
            <person name="Floudas D."/>
            <person name="Sun H."/>
            <person name="Yadav J.S."/>
            <person name="Pangilinan J."/>
            <person name="Larsson K.H."/>
            <person name="Matsuura K."/>
            <person name="Barry K."/>
            <person name="Labutti K."/>
            <person name="Kuo R."/>
            <person name="Ohm R.A."/>
            <person name="Bhattacharya S.S."/>
            <person name="Shirouzu T."/>
            <person name="Yoshinaga Y."/>
            <person name="Martin F.M."/>
            <person name="Grigoriev I.V."/>
            <person name="Hibbett D.S."/>
        </authorList>
    </citation>
    <scope>NUCLEOTIDE SEQUENCE [LARGE SCALE GENOMIC DNA]</scope>
    <source>
        <strain evidence="8 9">HHB12029</strain>
    </source>
</reference>
<accession>A0A165H739</accession>
<feature type="site" description="Lowers pKa of active site Tyr" evidence="6">
    <location>
        <position position="76"/>
    </location>
</feature>
<dbReference type="Pfam" id="PF00248">
    <property type="entry name" value="Aldo_ket_red"/>
    <property type="match status" value="1"/>
</dbReference>
<evidence type="ECO:0000256" key="6">
    <source>
        <dbReference type="PIRSR" id="PIRSR000097-3"/>
    </source>
</evidence>
<dbReference type="PRINTS" id="PR00069">
    <property type="entry name" value="ALDKETRDTASE"/>
</dbReference>